<evidence type="ECO:0000313" key="10">
    <source>
        <dbReference type="EMBL" id="MCJ0826344.1"/>
    </source>
</evidence>
<evidence type="ECO:0000256" key="3">
    <source>
        <dbReference type="ARBA" id="ARBA00022676"/>
    </source>
</evidence>
<keyword evidence="4" id="KW-0808">Transferase</keyword>
<keyword evidence="11" id="KW-1185">Reference proteome</keyword>
<feature type="transmembrane region" description="Helical" evidence="8">
    <location>
        <begin position="330"/>
        <end position="347"/>
    </location>
</feature>
<feature type="transmembrane region" description="Helical" evidence="8">
    <location>
        <begin position="114"/>
        <end position="131"/>
    </location>
</feature>
<dbReference type="PANTHER" id="PTHR33908">
    <property type="entry name" value="MANNOSYLTRANSFERASE YKCB-RELATED"/>
    <property type="match status" value="1"/>
</dbReference>
<keyword evidence="3" id="KW-0328">Glycosyltransferase</keyword>
<evidence type="ECO:0000256" key="7">
    <source>
        <dbReference type="ARBA" id="ARBA00023136"/>
    </source>
</evidence>
<dbReference type="Proteomes" id="UP001165423">
    <property type="component" value="Unassembled WGS sequence"/>
</dbReference>
<feature type="transmembrane region" description="Helical" evidence="8">
    <location>
        <begin position="261"/>
        <end position="287"/>
    </location>
</feature>
<evidence type="ECO:0000256" key="2">
    <source>
        <dbReference type="ARBA" id="ARBA00022475"/>
    </source>
</evidence>
<keyword evidence="6 8" id="KW-1133">Transmembrane helix</keyword>
<feature type="domain" description="Glycosyltransferase RgtA/B/C/D-like" evidence="9">
    <location>
        <begin position="64"/>
        <end position="193"/>
    </location>
</feature>
<dbReference type="InterPro" id="IPR038731">
    <property type="entry name" value="RgtA/B/C-like"/>
</dbReference>
<evidence type="ECO:0000256" key="1">
    <source>
        <dbReference type="ARBA" id="ARBA00004651"/>
    </source>
</evidence>
<accession>A0ABT0A5S6</accession>
<evidence type="ECO:0000256" key="8">
    <source>
        <dbReference type="SAM" id="Phobius"/>
    </source>
</evidence>
<protein>
    <submittedName>
        <fullName evidence="10">Glycosyltransferase family 39 protein</fullName>
    </submittedName>
</protein>
<dbReference type="InterPro" id="IPR050297">
    <property type="entry name" value="LipidA_mod_glycosyltrf_83"/>
</dbReference>
<feature type="transmembrane region" description="Helical" evidence="8">
    <location>
        <begin position="308"/>
        <end position="324"/>
    </location>
</feature>
<comment type="subcellular location">
    <subcellularLocation>
        <location evidence="1">Cell membrane</location>
        <topology evidence="1">Multi-pass membrane protein</topology>
    </subcellularLocation>
</comment>
<keyword evidence="2" id="KW-1003">Cell membrane</keyword>
<keyword evidence="7 8" id="KW-0472">Membrane</keyword>
<evidence type="ECO:0000313" key="11">
    <source>
        <dbReference type="Proteomes" id="UP001165423"/>
    </source>
</evidence>
<dbReference type="Pfam" id="PF13231">
    <property type="entry name" value="PMT_2"/>
    <property type="match status" value="1"/>
</dbReference>
<evidence type="ECO:0000259" key="9">
    <source>
        <dbReference type="Pfam" id="PF13231"/>
    </source>
</evidence>
<evidence type="ECO:0000256" key="6">
    <source>
        <dbReference type="ARBA" id="ARBA00022989"/>
    </source>
</evidence>
<comment type="caution">
    <text evidence="10">The sequence shown here is derived from an EMBL/GenBank/DDBJ whole genome shotgun (WGS) entry which is preliminary data.</text>
</comment>
<dbReference type="PANTHER" id="PTHR33908:SF3">
    <property type="entry name" value="UNDECAPRENYL PHOSPHATE-ALPHA-4-AMINO-4-DEOXY-L-ARABINOSE ARABINOSYL TRANSFERASE"/>
    <property type="match status" value="1"/>
</dbReference>
<sequence>MQRLLRSPNAWIAALALVLALALLGQRGIWDPDEGRYTNAALHMLDSGNWLEPHRSEEVGHWTKPPLTYWAIASSVAVFGHNPWAARLPAALSYLLCAWLAWKMAKRLAPGSETQAAAIFATMLFPFGAAQLITTDYVLAACEALALWGFVEARFGKAAHARRWLALMWAGFGLAFLAKGPPGLVPLLAVFAFDALTTSRHADGGVRPRALQWWALPWFAAIALPWYALVTARNPGLLDYFLGAEVLDRIASNDFNRHGEWYGWLTIYAPTLLLGTLPWTPALWRWLRGLPAALRAWRTRPGRDADRSGLLLALWVALPLLVFCLSRSRLPLYVLPLFVPLALLAARQRHAEQRALPRWRWLLAWAAVLLALEFAAAWWPTHKDARAWAEAIRARAPGPITQVDIVDDMARYGLHLHLGASVEKLSLGNPPHPRFNPEYDEDVTDEVGDDYDPDAIWFTKQDNFAKVDAHLRALGFATVVQGTPYEGRVIFRVRPLAGAR</sequence>
<organism evidence="10 11">
    <name type="scientific">Cognatiluteimonas sedimenti</name>
    <dbReference type="NCBI Taxonomy" id="2927791"/>
    <lineage>
        <taxon>Bacteria</taxon>
        <taxon>Pseudomonadati</taxon>
        <taxon>Pseudomonadota</taxon>
        <taxon>Gammaproteobacteria</taxon>
        <taxon>Lysobacterales</taxon>
        <taxon>Lysobacteraceae</taxon>
        <taxon>Cognatiluteimonas</taxon>
    </lineage>
</organism>
<keyword evidence="5 8" id="KW-0812">Transmembrane</keyword>
<evidence type="ECO:0000256" key="5">
    <source>
        <dbReference type="ARBA" id="ARBA00022692"/>
    </source>
</evidence>
<feature type="transmembrane region" description="Helical" evidence="8">
    <location>
        <begin position="359"/>
        <end position="379"/>
    </location>
</feature>
<reference evidence="10 11" key="1">
    <citation type="submission" date="2022-03" db="EMBL/GenBank/DDBJ databases">
        <title>Luteimonas soily sp. nov., a novel bacterium isolated from the soil.</title>
        <authorList>
            <person name="Zhang X."/>
        </authorList>
    </citation>
    <scope>NUCLEOTIDE SEQUENCE [LARGE SCALE GENOMIC DNA]</scope>
    <source>
        <strain evidence="10 11">50</strain>
    </source>
</reference>
<dbReference type="RefSeq" id="WP_243321710.1">
    <property type="nucleotide sequence ID" value="NZ_JALGCL010000003.1"/>
</dbReference>
<gene>
    <name evidence="10" type="ORF">MQC88_10345</name>
</gene>
<feature type="transmembrane region" description="Helical" evidence="8">
    <location>
        <begin position="84"/>
        <end position="102"/>
    </location>
</feature>
<evidence type="ECO:0000256" key="4">
    <source>
        <dbReference type="ARBA" id="ARBA00022679"/>
    </source>
</evidence>
<feature type="transmembrane region" description="Helical" evidence="8">
    <location>
        <begin position="162"/>
        <end position="178"/>
    </location>
</feature>
<feature type="transmembrane region" description="Helical" evidence="8">
    <location>
        <begin position="214"/>
        <end position="232"/>
    </location>
</feature>
<name>A0ABT0A5S6_9GAMM</name>
<proteinExistence type="predicted"/>
<dbReference type="EMBL" id="JALGCL010000003">
    <property type="protein sequence ID" value="MCJ0826344.1"/>
    <property type="molecule type" value="Genomic_DNA"/>
</dbReference>